<sequence>MIFSFLETFIAQLTCAQEEFSPDGPVAEQSLRDLIQAVHADTHEVACCRVVSHLATADGRPVEFANVRVEPVISEAAGHDKELQRMISSVIPGAVSAYGRDRPYGFAPPESVVVARDSGSKPFDLADPLSQRIERFMLLVRLLKPGTSESMLEVRGETHTVREFKPTVLRFRGAGPGFASPTQLAARVITLSSDDAGRVDGLGRLRAAAEQPRTGMLFTSFGMAIQKFVLSFHAYDWFEQIVDLATAFEAALSGKEKDDVTLRLKIRASTLLFTDLDPAEQIFRDVGVIYGLRSTLVHGGAMAEKTLLKEVRKISTVPDGLSDGESIAHAVERLRDLVRRSLLARICLAADENSLWPLDADAGVDAAMVDDRRRKALREAWRDTLTGIDAIHSVASSAPPTRGGQSTGDAAKRLTTALPAPW</sequence>
<dbReference type="Proteomes" id="UP000240429">
    <property type="component" value="Unassembled WGS sequence"/>
</dbReference>
<evidence type="ECO:0000313" key="1">
    <source>
        <dbReference type="EMBL" id="PSM42900.1"/>
    </source>
</evidence>
<gene>
    <name evidence="1" type="ORF">C6Y14_11965</name>
</gene>
<evidence type="ECO:0000313" key="2">
    <source>
        <dbReference type="Proteomes" id="UP000240429"/>
    </source>
</evidence>
<dbReference type="EMBL" id="PYBJ01000007">
    <property type="protein sequence ID" value="PSM42900.1"/>
    <property type="molecule type" value="Genomic_DNA"/>
</dbReference>
<accession>A0A2P8Q9H3</accession>
<proteinExistence type="predicted"/>
<reference evidence="1 2" key="1">
    <citation type="submission" date="2018-03" db="EMBL/GenBank/DDBJ databases">
        <title>Streptomyces dioscori sp. nov., a novel endophytic actinobacterium isolated from bulbil of Dioscorea bulbifera L.</title>
        <authorList>
            <person name="Zhikuan W."/>
        </authorList>
    </citation>
    <scope>NUCLEOTIDE SEQUENCE [LARGE SCALE GENOMIC DNA]</scope>
    <source>
        <strain evidence="1 2">A217</strain>
    </source>
</reference>
<dbReference type="AlphaFoldDB" id="A0A2P8Q9H3"/>
<organism evidence="1 2">
    <name type="scientific">Streptomyces dioscori</name>
    <dbReference type="NCBI Taxonomy" id="2109333"/>
    <lineage>
        <taxon>Bacteria</taxon>
        <taxon>Bacillati</taxon>
        <taxon>Actinomycetota</taxon>
        <taxon>Actinomycetes</taxon>
        <taxon>Kitasatosporales</taxon>
        <taxon>Streptomycetaceae</taxon>
        <taxon>Streptomyces</taxon>
        <taxon>Streptomyces aurantiacus group</taxon>
    </lineage>
</organism>
<comment type="caution">
    <text evidence="1">The sequence shown here is derived from an EMBL/GenBank/DDBJ whole genome shotgun (WGS) entry which is preliminary data.</text>
</comment>
<keyword evidence="2" id="KW-1185">Reference proteome</keyword>
<name>A0A2P8Q9H3_9ACTN</name>
<protein>
    <submittedName>
        <fullName evidence="1">Uncharacterized protein</fullName>
    </submittedName>
</protein>